<evidence type="ECO:0000256" key="5">
    <source>
        <dbReference type="ARBA" id="ARBA00022723"/>
    </source>
</evidence>
<evidence type="ECO:0000256" key="2">
    <source>
        <dbReference type="ARBA" id="ARBA00005938"/>
    </source>
</evidence>
<feature type="signal peptide" evidence="11">
    <location>
        <begin position="1"/>
        <end position="20"/>
    </location>
</feature>
<dbReference type="PRINTS" id="PR00946">
    <property type="entry name" value="HGSCAVENGER"/>
</dbReference>
<dbReference type="PROSITE" id="PS50846">
    <property type="entry name" value="HMA_2"/>
    <property type="match status" value="1"/>
</dbReference>
<dbReference type="PANTHER" id="PTHR46594:SF4">
    <property type="entry name" value="P-TYPE CATION-TRANSPORTING ATPASE"/>
    <property type="match status" value="1"/>
</dbReference>
<evidence type="ECO:0000256" key="4">
    <source>
        <dbReference type="ARBA" id="ARBA00022466"/>
    </source>
</evidence>
<dbReference type="InterPro" id="IPR036163">
    <property type="entry name" value="HMA_dom_sf"/>
</dbReference>
<accession>A0A3G8MDN8</accession>
<dbReference type="CDD" id="cd00371">
    <property type="entry name" value="HMA"/>
    <property type="match status" value="1"/>
</dbReference>
<dbReference type="Proteomes" id="UP000273982">
    <property type="component" value="Plasmid pGW6_1"/>
</dbReference>
<dbReference type="PROSITE" id="PS01047">
    <property type="entry name" value="HMA_1"/>
    <property type="match status" value="1"/>
</dbReference>
<comment type="subcellular location">
    <subcellularLocation>
        <location evidence="1 10">Periplasm</location>
    </subcellularLocation>
</comment>
<dbReference type="Pfam" id="PF00403">
    <property type="entry name" value="HMA"/>
    <property type="match status" value="1"/>
</dbReference>
<dbReference type="InterPro" id="IPR017969">
    <property type="entry name" value="Heavy-metal-associated_CS"/>
</dbReference>
<proteinExistence type="inferred from homology"/>
<keyword evidence="5 10" id="KW-0479">Metal-binding</keyword>
<dbReference type="InterPro" id="IPR006121">
    <property type="entry name" value="HMA_dom"/>
</dbReference>
<dbReference type="InterPro" id="IPR001802">
    <property type="entry name" value="MerP/CopZ"/>
</dbReference>
<keyword evidence="4 10" id="KW-0475">Mercuric resistance</keyword>
<keyword evidence="6 11" id="KW-0732">Signal</keyword>
<evidence type="ECO:0000256" key="3">
    <source>
        <dbReference type="ARBA" id="ARBA00011245"/>
    </source>
</evidence>
<dbReference type="AlphaFoldDB" id="A0A3G8MDN8"/>
<dbReference type="FunFam" id="3.30.70.100:FF:000005">
    <property type="entry name" value="Copper-exporting P-type ATPase A"/>
    <property type="match status" value="1"/>
</dbReference>
<geneLocation type="plasmid" evidence="14">
    <name>pgw6_1</name>
</geneLocation>
<dbReference type="GO" id="GO:0042597">
    <property type="term" value="C:periplasmic space"/>
    <property type="evidence" value="ECO:0007669"/>
    <property type="project" value="UniProtKB-SubCell"/>
</dbReference>
<dbReference type="GO" id="GO:0015097">
    <property type="term" value="F:mercury ion transmembrane transporter activity"/>
    <property type="evidence" value="ECO:0007669"/>
    <property type="project" value="UniProtKB-UniRule"/>
</dbReference>
<dbReference type="GO" id="GO:0045340">
    <property type="term" value="F:mercury ion binding"/>
    <property type="evidence" value="ECO:0007669"/>
    <property type="project" value="UniProtKB-UniRule"/>
</dbReference>
<organism evidence="13 14">
    <name type="scientific">Methylocystis rosea</name>
    <dbReference type="NCBI Taxonomy" id="173366"/>
    <lineage>
        <taxon>Bacteria</taxon>
        <taxon>Pseudomonadati</taxon>
        <taxon>Pseudomonadota</taxon>
        <taxon>Alphaproteobacteria</taxon>
        <taxon>Hyphomicrobiales</taxon>
        <taxon>Methylocystaceae</taxon>
        <taxon>Methylocystis</taxon>
    </lineage>
</organism>
<dbReference type="SUPFAM" id="SSF55008">
    <property type="entry name" value="HMA, heavy metal-associated domain"/>
    <property type="match status" value="1"/>
</dbReference>
<evidence type="ECO:0000259" key="12">
    <source>
        <dbReference type="PROSITE" id="PS50846"/>
    </source>
</evidence>
<feature type="chain" id="PRO_5018232769" description="Periplasmic mercury ion-binding protein" evidence="11">
    <location>
        <begin position="21"/>
        <end position="92"/>
    </location>
</feature>
<dbReference type="EMBL" id="CP034087">
    <property type="protein sequence ID" value="AZG78878.1"/>
    <property type="molecule type" value="Genomic_DNA"/>
</dbReference>
<keyword evidence="7 10" id="KW-0574">Periplasm</keyword>
<name>A0A3G8MDN8_9HYPH</name>
<keyword evidence="13" id="KW-0614">Plasmid</keyword>
<dbReference type="KEGG" id="mros:EHO51_18840"/>
<evidence type="ECO:0000256" key="7">
    <source>
        <dbReference type="ARBA" id="ARBA00022764"/>
    </source>
</evidence>
<evidence type="ECO:0000256" key="11">
    <source>
        <dbReference type="SAM" id="SignalP"/>
    </source>
</evidence>
<sequence>MKKLAAVIAMAAVFSMSAFAATKTVTLSVANMTCAACPITVKKALSKVEGVQSAEVSYEKKEAVVTYDDAKTNVEALTKATEGAGYPSELKK</sequence>
<evidence type="ECO:0000313" key="14">
    <source>
        <dbReference type="Proteomes" id="UP000273982"/>
    </source>
</evidence>
<protein>
    <recommendedName>
        <fullName evidence="10">Periplasmic mercury ion-binding protein</fullName>
    </recommendedName>
</protein>
<comment type="similarity">
    <text evidence="2">Belongs to the MerP family.</text>
</comment>
<gene>
    <name evidence="10 13" type="primary">merP</name>
    <name evidence="13" type="ORF">EHO51_18840</name>
</gene>
<dbReference type="NCBIfam" id="TIGR02052">
    <property type="entry name" value="MerP"/>
    <property type="match status" value="1"/>
</dbReference>
<feature type="domain" description="HMA" evidence="12">
    <location>
        <begin position="23"/>
        <end position="89"/>
    </location>
</feature>
<dbReference type="InterPro" id="IPR011795">
    <property type="entry name" value="MerP"/>
</dbReference>
<dbReference type="RefSeq" id="WP_124740386.1">
    <property type="nucleotide sequence ID" value="NZ_CP034087.1"/>
</dbReference>
<evidence type="ECO:0000256" key="1">
    <source>
        <dbReference type="ARBA" id="ARBA00004418"/>
    </source>
</evidence>
<reference evidence="13 14" key="1">
    <citation type="submission" date="2018-11" db="EMBL/GenBank/DDBJ databases">
        <title>Genome squencing of methanotrophic bacteria isolated from alkaline groundwater in Korea.</title>
        <authorList>
            <person name="Nguyen L.N."/>
        </authorList>
    </citation>
    <scope>NUCLEOTIDE SEQUENCE [LARGE SCALE GENOMIC DNA]</scope>
    <source>
        <strain evidence="13 14">GW6</strain>
        <plasmid evidence="14">pgw6_1</plasmid>
    </source>
</reference>
<evidence type="ECO:0000256" key="9">
    <source>
        <dbReference type="ARBA" id="ARBA00045344"/>
    </source>
</evidence>
<evidence type="ECO:0000256" key="8">
    <source>
        <dbReference type="ARBA" id="ARBA00022914"/>
    </source>
</evidence>
<evidence type="ECO:0000256" key="6">
    <source>
        <dbReference type="ARBA" id="ARBA00022729"/>
    </source>
</evidence>
<evidence type="ECO:0000313" key="13">
    <source>
        <dbReference type="EMBL" id="AZG78878.1"/>
    </source>
</evidence>
<evidence type="ECO:0000256" key="10">
    <source>
        <dbReference type="RuleBase" id="RU361212"/>
    </source>
</evidence>
<comment type="function">
    <text evidence="9 10">Involved in mercury resistance. Acts as a mercury scavenger that specifically binds to a mercuric ion in the periplasm and probably passes it to the cytoplasmic mercuric reductase MerA via the mercuric transport protein MerT.</text>
</comment>
<dbReference type="PANTHER" id="PTHR46594">
    <property type="entry name" value="P-TYPE CATION-TRANSPORTING ATPASE"/>
    <property type="match status" value="1"/>
</dbReference>
<dbReference type="Gene3D" id="3.30.70.100">
    <property type="match status" value="1"/>
</dbReference>
<comment type="subunit">
    <text evidence="3">Monomer.</text>
</comment>
<keyword evidence="8 10" id="KW-0476">Mercury</keyword>